<evidence type="ECO:0000313" key="2">
    <source>
        <dbReference type="EMBL" id="PAB59050.1"/>
    </source>
</evidence>
<name>A0A267MJT6_9FIRM</name>
<sequence>MTRLFAIRGGIYLIYEKNTIYILGTAKISKNDPISAVYEIFFTGIILDRDSGKIIDTTCNMVKDVTSDFIRSILIDYNLVDDIDQIIQEIRDRFYGMAQKAVIASVKDARNKYMMIKNN</sequence>
<dbReference type="Proteomes" id="UP000216024">
    <property type="component" value="Unassembled WGS sequence"/>
</dbReference>
<dbReference type="EMBL" id="NIBG01000010">
    <property type="protein sequence ID" value="PAB59050.1"/>
    <property type="molecule type" value="Genomic_DNA"/>
</dbReference>
<keyword evidence="3" id="KW-1185">Reference proteome</keyword>
<gene>
    <name evidence="2" type="ORF">CCE28_12775</name>
</gene>
<evidence type="ECO:0000313" key="3">
    <source>
        <dbReference type="Proteomes" id="UP000216024"/>
    </source>
</evidence>
<accession>A0A267MJT6</accession>
<feature type="domain" description="DUF3870" evidence="1">
    <location>
        <begin position="21"/>
        <end position="113"/>
    </location>
</feature>
<organism evidence="2 3">
    <name type="scientific">Anaeromicrobium sediminis</name>
    <dbReference type="NCBI Taxonomy" id="1478221"/>
    <lineage>
        <taxon>Bacteria</taxon>
        <taxon>Bacillati</taxon>
        <taxon>Bacillota</taxon>
        <taxon>Clostridia</taxon>
        <taxon>Peptostreptococcales</taxon>
        <taxon>Thermotaleaceae</taxon>
        <taxon>Anaeromicrobium</taxon>
    </lineage>
</organism>
<proteinExistence type="predicted"/>
<dbReference type="InterPro" id="IPR024617">
    <property type="entry name" value="DUF3870"/>
</dbReference>
<protein>
    <recommendedName>
        <fullName evidence="1">DUF3870 domain-containing protein</fullName>
    </recommendedName>
</protein>
<dbReference type="Pfam" id="PF12986">
    <property type="entry name" value="DUF3870"/>
    <property type="match status" value="1"/>
</dbReference>
<comment type="caution">
    <text evidence="2">The sequence shown here is derived from an EMBL/GenBank/DDBJ whole genome shotgun (WGS) entry which is preliminary data.</text>
</comment>
<reference evidence="2 3" key="1">
    <citation type="submission" date="2017-06" db="EMBL/GenBank/DDBJ databases">
        <title>Draft genome sequence of anaerobic fermentative bacterium Anaeromicrobium sediminis DY2726D isolated from West Pacific Ocean sediments.</title>
        <authorList>
            <person name="Zeng X."/>
        </authorList>
    </citation>
    <scope>NUCLEOTIDE SEQUENCE [LARGE SCALE GENOMIC DNA]</scope>
    <source>
        <strain evidence="2 3">DY2726D</strain>
    </source>
</reference>
<evidence type="ECO:0000259" key="1">
    <source>
        <dbReference type="Pfam" id="PF12986"/>
    </source>
</evidence>
<dbReference type="OrthoDB" id="88363at2"/>
<dbReference type="AlphaFoldDB" id="A0A267MJT6"/>